<dbReference type="InterPro" id="IPR029069">
    <property type="entry name" value="HotDog_dom_sf"/>
</dbReference>
<dbReference type="GO" id="GO:0005737">
    <property type="term" value="C:cytoplasm"/>
    <property type="evidence" value="ECO:0007669"/>
    <property type="project" value="UniProtKB-SubCell"/>
</dbReference>
<evidence type="ECO:0000256" key="22">
    <source>
        <dbReference type="ARBA" id="ARBA00048074"/>
    </source>
</evidence>
<dbReference type="GO" id="GO:0006631">
    <property type="term" value="P:fatty acid metabolic process"/>
    <property type="evidence" value="ECO:0007669"/>
    <property type="project" value="UniProtKB-KW"/>
</dbReference>
<dbReference type="CDD" id="cd03443">
    <property type="entry name" value="PaaI_thioesterase"/>
    <property type="match status" value="1"/>
</dbReference>
<dbReference type="Proteomes" id="UP000242886">
    <property type="component" value="Chromosome SDENCHOL"/>
</dbReference>
<keyword evidence="5" id="KW-0963">Cytoplasm</keyword>
<dbReference type="SUPFAM" id="SSF54637">
    <property type="entry name" value="Thioesterase/thiol ester dehydrase-isomerase"/>
    <property type="match status" value="1"/>
</dbReference>
<comment type="catalytic activity">
    <reaction evidence="20">
        <text>hexadecanoyl-CoA + H2O = hexadecanoate + CoA + H(+)</text>
        <dbReference type="Rhea" id="RHEA:16645"/>
        <dbReference type="ChEBI" id="CHEBI:7896"/>
        <dbReference type="ChEBI" id="CHEBI:15377"/>
        <dbReference type="ChEBI" id="CHEBI:15378"/>
        <dbReference type="ChEBI" id="CHEBI:57287"/>
        <dbReference type="ChEBI" id="CHEBI:57379"/>
        <dbReference type="EC" id="3.1.2.2"/>
    </reaction>
    <physiologicalReaction direction="left-to-right" evidence="20">
        <dbReference type="Rhea" id="RHEA:16646"/>
    </physiologicalReaction>
</comment>
<accession>A0A7Z7HNE4</accession>
<dbReference type="Pfam" id="PF03061">
    <property type="entry name" value="4HBT"/>
    <property type="match status" value="1"/>
</dbReference>
<keyword evidence="9" id="KW-0809">Transit peptide</keyword>
<dbReference type="EC" id="3.1.2.2" evidence="16"/>
<evidence type="ECO:0000256" key="23">
    <source>
        <dbReference type="ARBA" id="ARBA00048180"/>
    </source>
</evidence>
<keyword evidence="4" id="KW-1003">Cell membrane</keyword>
<keyword evidence="26" id="KW-1185">Reference proteome</keyword>
<evidence type="ECO:0000313" key="25">
    <source>
        <dbReference type="EMBL" id="SMB21141.1"/>
    </source>
</evidence>
<evidence type="ECO:0000256" key="15">
    <source>
        <dbReference type="ARBA" id="ARBA00038456"/>
    </source>
</evidence>
<comment type="catalytic activity">
    <reaction evidence="23">
        <text>tetradecanoyl-CoA + H2O = tetradecanoate + CoA + H(+)</text>
        <dbReference type="Rhea" id="RHEA:40119"/>
        <dbReference type="ChEBI" id="CHEBI:15377"/>
        <dbReference type="ChEBI" id="CHEBI:15378"/>
        <dbReference type="ChEBI" id="CHEBI:30807"/>
        <dbReference type="ChEBI" id="CHEBI:57287"/>
        <dbReference type="ChEBI" id="CHEBI:57385"/>
    </reaction>
    <physiologicalReaction direction="left-to-right" evidence="23">
        <dbReference type="Rhea" id="RHEA:40120"/>
    </physiologicalReaction>
</comment>
<sequence length="234" mass="25046">MNTQNPPEPGASTATVSFPEPIEDNDILREKRRAGAALRRIIDGIITKHPEVDTMAALADRLEVLADSFNSMPDKAVRTSFGHRISAEDVRDFIEFSPLTGSANPVAAPLRLWTDNGRAVGSVTFGRSFEGAPGVVHGGFVAAIFDEILGFAQGFSGRPGMTGTLTITYRAPTPLLTELRIEGSYDGTEGRKIHTSGKLYAGDTLLAEARGLFISLTDEQYASVAAMQNSSTDD</sequence>
<evidence type="ECO:0000259" key="24">
    <source>
        <dbReference type="Pfam" id="PF03061"/>
    </source>
</evidence>
<comment type="catalytic activity">
    <reaction evidence="21">
        <text>decanoyl-CoA + H2O = decanoate + CoA + H(+)</text>
        <dbReference type="Rhea" id="RHEA:40059"/>
        <dbReference type="ChEBI" id="CHEBI:15377"/>
        <dbReference type="ChEBI" id="CHEBI:15378"/>
        <dbReference type="ChEBI" id="CHEBI:27689"/>
        <dbReference type="ChEBI" id="CHEBI:57287"/>
        <dbReference type="ChEBI" id="CHEBI:61430"/>
    </reaction>
    <physiologicalReaction direction="left-to-right" evidence="21">
        <dbReference type="Rhea" id="RHEA:40060"/>
    </physiologicalReaction>
</comment>
<keyword evidence="11" id="KW-0472">Membrane</keyword>
<evidence type="ECO:0000256" key="4">
    <source>
        <dbReference type="ARBA" id="ARBA00022475"/>
    </source>
</evidence>
<evidence type="ECO:0000256" key="18">
    <source>
        <dbReference type="ARBA" id="ARBA00043210"/>
    </source>
</evidence>
<keyword evidence="12" id="KW-0966">Cell projection</keyword>
<proteinExistence type="inferred from homology"/>
<evidence type="ECO:0000256" key="20">
    <source>
        <dbReference type="ARBA" id="ARBA00047734"/>
    </source>
</evidence>
<evidence type="ECO:0000256" key="11">
    <source>
        <dbReference type="ARBA" id="ARBA00023136"/>
    </source>
</evidence>
<organism evidence="25 26">
    <name type="scientific">Sterolibacterium denitrificans</name>
    <dbReference type="NCBI Taxonomy" id="157592"/>
    <lineage>
        <taxon>Bacteria</taxon>
        <taxon>Pseudomonadati</taxon>
        <taxon>Pseudomonadota</taxon>
        <taxon>Betaproteobacteria</taxon>
        <taxon>Nitrosomonadales</taxon>
        <taxon>Sterolibacteriaceae</taxon>
        <taxon>Sterolibacterium</taxon>
    </lineage>
</organism>
<name>A0A7Z7HNE4_9PROT</name>
<evidence type="ECO:0000313" key="26">
    <source>
        <dbReference type="Proteomes" id="UP000242886"/>
    </source>
</evidence>
<evidence type="ECO:0000256" key="10">
    <source>
        <dbReference type="ARBA" id="ARBA00023098"/>
    </source>
</evidence>
<comment type="similarity">
    <text evidence="15">Belongs to the THEM4/THEM5 thioesterase family.</text>
</comment>
<dbReference type="GO" id="GO:0016020">
    <property type="term" value="C:membrane"/>
    <property type="evidence" value="ECO:0007669"/>
    <property type="project" value="UniProtKB-SubCell"/>
</dbReference>
<evidence type="ECO:0000256" key="13">
    <source>
        <dbReference type="ARBA" id="ARBA00035852"/>
    </source>
</evidence>
<dbReference type="InterPro" id="IPR006683">
    <property type="entry name" value="Thioestr_dom"/>
</dbReference>
<dbReference type="InterPro" id="IPR052365">
    <property type="entry name" value="THEM4/THEM5_acyl-CoA_thioest"/>
</dbReference>
<evidence type="ECO:0000256" key="9">
    <source>
        <dbReference type="ARBA" id="ARBA00022946"/>
    </source>
</evidence>
<comment type="catalytic activity">
    <reaction evidence="19">
        <text>octanoyl-CoA + H2O = octanoate + CoA + H(+)</text>
        <dbReference type="Rhea" id="RHEA:30143"/>
        <dbReference type="ChEBI" id="CHEBI:15377"/>
        <dbReference type="ChEBI" id="CHEBI:15378"/>
        <dbReference type="ChEBI" id="CHEBI:25646"/>
        <dbReference type="ChEBI" id="CHEBI:57287"/>
        <dbReference type="ChEBI" id="CHEBI:57386"/>
    </reaction>
    <physiologicalReaction direction="left-to-right" evidence="19">
        <dbReference type="Rhea" id="RHEA:30144"/>
    </physiologicalReaction>
</comment>
<dbReference type="AlphaFoldDB" id="A0A7Z7HNE4"/>
<comment type="catalytic activity">
    <reaction evidence="13">
        <text>(5Z,8Z,11Z,14Z)-eicosatetraenoyl-CoA + H2O = (5Z,8Z,11Z,14Z)-eicosatetraenoate + CoA + H(+)</text>
        <dbReference type="Rhea" id="RHEA:40151"/>
        <dbReference type="ChEBI" id="CHEBI:15377"/>
        <dbReference type="ChEBI" id="CHEBI:15378"/>
        <dbReference type="ChEBI" id="CHEBI:32395"/>
        <dbReference type="ChEBI" id="CHEBI:57287"/>
        <dbReference type="ChEBI" id="CHEBI:57368"/>
    </reaction>
    <physiologicalReaction direction="left-to-right" evidence="13">
        <dbReference type="Rhea" id="RHEA:40152"/>
    </physiologicalReaction>
</comment>
<protein>
    <recommendedName>
        <fullName evidence="17">Acyl-coenzyme A thioesterase THEM4</fullName>
        <ecNumber evidence="16">3.1.2.2</ecNumber>
    </recommendedName>
    <alternativeName>
        <fullName evidence="18">Thioesterase superfamily member 4</fullName>
    </alternativeName>
</protein>
<dbReference type="EMBL" id="LT837803">
    <property type="protein sequence ID" value="SMB21141.1"/>
    <property type="molecule type" value="Genomic_DNA"/>
</dbReference>
<evidence type="ECO:0000256" key="16">
    <source>
        <dbReference type="ARBA" id="ARBA00038848"/>
    </source>
</evidence>
<evidence type="ECO:0000256" key="1">
    <source>
        <dbReference type="ARBA" id="ARBA00004170"/>
    </source>
</evidence>
<evidence type="ECO:0000256" key="2">
    <source>
        <dbReference type="ARBA" id="ARBA00004496"/>
    </source>
</evidence>
<evidence type="ECO:0000256" key="8">
    <source>
        <dbReference type="ARBA" id="ARBA00022832"/>
    </source>
</evidence>
<dbReference type="RefSeq" id="WP_067171296.1">
    <property type="nucleotide sequence ID" value="NZ_LFZK01000003.1"/>
</dbReference>
<dbReference type="PANTHER" id="PTHR12418:SF19">
    <property type="entry name" value="ACYL-COENZYME A THIOESTERASE THEM4"/>
    <property type="match status" value="1"/>
</dbReference>
<comment type="catalytic activity">
    <reaction evidence="14">
        <text>(9Z)-octadecenoyl-CoA + H2O = (9Z)-octadecenoate + CoA + H(+)</text>
        <dbReference type="Rhea" id="RHEA:40139"/>
        <dbReference type="ChEBI" id="CHEBI:15377"/>
        <dbReference type="ChEBI" id="CHEBI:15378"/>
        <dbReference type="ChEBI" id="CHEBI:30823"/>
        <dbReference type="ChEBI" id="CHEBI:57287"/>
        <dbReference type="ChEBI" id="CHEBI:57387"/>
    </reaction>
    <physiologicalReaction direction="left-to-right" evidence="14">
        <dbReference type="Rhea" id="RHEA:40140"/>
    </physiologicalReaction>
</comment>
<reference evidence="25" key="1">
    <citation type="submission" date="2017-03" db="EMBL/GenBank/DDBJ databases">
        <authorList>
            <consortium name="AG Boll"/>
        </authorList>
    </citation>
    <scope>NUCLEOTIDE SEQUENCE [LARGE SCALE GENOMIC DNA]</scope>
    <source>
        <strain evidence="25">Chol</strain>
    </source>
</reference>
<evidence type="ECO:0000256" key="17">
    <source>
        <dbReference type="ARBA" id="ARBA00040123"/>
    </source>
</evidence>
<keyword evidence="10" id="KW-0443">Lipid metabolism</keyword>
<feature type="domain" description="Thioesterase" evidence="24">
    <location>
        <begin position="134"/>
        <end position="206"/>
    </location>
</feature>
<comment type="subcellular location">
    <subcellularLocation>
        <location evidence="3">Cell projection</location>
        <location evidence="3">Ruffle membrane</location>
    </subcellularLocation>
    <subcellularLocation>
        <location evidence="2">Cytoplasm</location>
    </subcellularLocation>
    <subcellularLocation>
        <location evidence="1">Membrane</location>
        <topology evidence="1">Peripheral membrane protein</topology>
    </subcellularLocation>
</comment>
<keyword evidence="6" id="KW-0053">Apoptosis</keyword>
<dbReference type="OrthoDB" id="5242242at2"/>
<evidence type="ECO:0000256" key="21">
    <source>
        <dbReference type="ARBA" id="ARBA00047969"/>
    </source>
</evidence>
<evidence type="ECO:0000256" key="7">
    <source>
        <dbReference type="ARBA" id="ARBA00022801"/>
    </source>
</evidence>
<keyword evidence="7" id="KW-0378">Hydrolase</keyword>
<evidence type="ECO:0000256" key="12">
    <source>
        <dbReference type="ARBA" id="ARBA00023273"/>
    </source>
</evidence>
<dbReference type="Gene3D" id="3.10.129.10">
    <property type="entry name" value="Hotdog Thioesterase"/>
    <property type="match status" value="1"/>
</dbReference>
<evidence type="ECO:0000256" key="3">
    <source>
        <dbReference type="ARBA" id="ARBA00004632"/>
    </source>
</evidence>
<evidence type="ECO:0000256" key="14">
    <source>
        <dbReference type="ARBA" id="ARBA00037002"/>
    </source>
</evidence>
<gene>
    <name evidence="25" type="ORF">SDENCHOL_10149</name>
</gene>
<evidence type="ECO:0000256" key="6">
    <source>
        <dbReference type="ARBA" id="ARBA00022703"/>
    </source>
</evidence>
<dbReference type="GO" id="GO:0016790">
    <property type="term" value="F:thiolester hydrolase activity"/>
    <property type="evidence" value="ECO:0007669"/>
    <property type="project" value="UniProtKB-ARBA"/>
</dbReference>
<dbReference type="PANTHER" id="PTHR12418">
    <property type="entry name" value="ACYL-COENZYME A THIOESTERASE THEM4"/>
    <property type="match status" value="1"/>
</dbReference>
<keyword evidence="8" id="KW-0276">Fatty acid metabolism</keyword>
<evidence type="ECO:0000256" key="19">
    <source>
        <dbReference type="ARBA" id="ARBA00047588"/>
    </source>
</evidence>
<comment type="catalytic activity">
    <reaction evidence="22">
        <text>dodecanoyl-CoA + H2O = dodecanoate + CoA + H(+)</text>
        <dbReference type="Rhea" id="RHEA:30135"/>
        <dbReference type="ChEBI" id="CHEBI:15377"/>
        <dbReference type="ChEBI" id="CHEBI:15378"/>
        <dbReference type="ChEBI" id="CHEBI:18262"/>
        <dbReference type="ChEBI" id="CHEBI:57287"/>
        <dbReference type="ChEBI" id="CHEBI:57375"/>
    </reaction>
    <physiologicalReaction direction="left-to-right" evidence="22">
        <dbReference type="Rhea" id="RHEA:30136"/>
    </physiologicalReaction>
</comment>
<evidence type="ECO:0000256" key="5">
    <source>
        <dbReference type="ARBA" id="ARBA00022490"/>
    </source>
</evidence>